<reference evidence="2 3" key="1">
    <citation type="submission" date="2013-07" db="EMBL/GenBank/DDBJ databases">
        <title>The Genome Sequence of Kwoniella mangroviensis CBS10435.</title>
        <authorList>
            <consortium name="The Broad Institute Genome Sequencing Platform"/>
            <person name="Cuomo C."/>
            <person name="Litvintseva A."/>
            <person name="Chen Y."/>
            <person name="Heitman J."/>
            <person name="Sun S."/>
            <person name="Springer D."/>
            <person name="Dromer F."/>
            <person name="Young S.K."/>
            <person name="Zeng Q."/>
            <person name="Gargeya S."/>
            <person name="Fitzgerald M."/>
            <person name="Abouelleil A."/>
            <person name="Alvarado L."/>
            <person name="Berlin A.M."/>
            <person name="Chapman S.B."/>
            <person name="Dewar J."/>
            <person name="Goldberg J."/>
            <person name="Griggs A."/>
            <person name="Gujja S."/>
            <person name="Hansen M."/>
            <person name="Howarth C."/>
            <person name="Imamovic A."/>
            <person name="Larimer J."/>
            <person name="McCowan C."/>
            <person name="Murphy C."/>
            <person name="Pearson M."/>
            <person name="Priest M."/>
            <person name="Roberts A."/>
            <person name="Saif S."/>
            <person name="Shea T."/>
            <person name="Sykes S."/>
            <person name="Wortman J."/>
            <person name="Nusbaum C."/>
            <person name="Birren B."/>
        </authorList>
    </citation>
    <scope>NUCLEOTIDE SEQUENCE [LARGE SCALE GENOMIC DNA]</scope>
    <source>
        <strain evidence="2 3">CBS 10435</strain>
    </source>
</reference>
<protein>
    <submittedName>
        <fullName evidence="2">Galactinol synthase</fullName>
    </submittedName>
</protein>
<gene>
    <name evidence="2" type="ORF">L486_07141</name>
</gene>
<proteinExistence type="predicted"/>
<evidence type="ECO:0000256" key="1">
    <source>
        <dbReference type="SAM" id="MobiDB-lite"/>
    </source>
</evidence>
<dbReference type="STRING" id="1331196.A0A1B9IJ39"/>
<dbReference type="SUPFAM" id="SSF53448">
    <property type="entry name" value="Nucleotide-diphospho-sugar transferases"/>
    <property type="match status" value="1"/>
</dbReference>
<dbReference type="Proteomes" id="UP000092583">
    <property type="component" value="Unassembled WGS sequence"/>
</dbReference>
<keyword evidence="3" id="KW-1185">Reference proteome</keyword>
<dbReference type="InterPro" id="IPR002495">
    <property type="entry name" value="Glyco_trans_8"/>
</dbReference>
<dbReference type="Gene3D" id="3.90.550.10">
    <property type="entry name" value="Spore Coat Polysaccharide Biosynthesis Protein SpsA, Chain A"/>
    <property type="match status" value="1"/>
</dbReference>
<reference evidence="3" key="2">
    <citation type="submission" date="2013-12" db="EMBL/GenBank/DDBJ databases">
        <title>Evolution of pathogenesis and genome organization in the Tremellales.</title>
        <authorList>
            <person name="Cuomo C."/>
            <person name="Litvintseva A."/>
            <person name="Heitman J."/>
            <person name="Chen Y."/>
            <person name="Sun S."/>
            <person name="Springer D."/>
            <person name="Dromer F."/>
            <person name="Young S."/>
            <person name="Zeng Q."/>
            <person name="Chapman S."/>
            <person name="Gujja S."/>
            <person name="Saif S."/>
            <person name="Birren B."/>
        </authorList>
    </citation>
    <scope>NUCLEOTIDE SEQUENCE [LARGE SCALE GENOMIC DNA]</scope>
    <source>
        <strain evidence="3">CBS 10435</strain>
    </source>
</reference>
<sequence>MAIEPAPILDGRVGGRKAWVTLITNPGYIAGLLTLHRTLISVSSYPLIVMTTSSLSQSSRETITSSGIEIIEVEHLSPSSDQHSGFDPSFSRFNDAWTKIRVFGLDQFERIILIDSDMIFLRGMDELFDLELPGDDWIAASPACVCNPFKLKHYPEDWIPSNCSLSLQNPYTTLSSPPIPSPDSKRTSHLLNSGLVIFKPSLSLLDELVHHLNTSPTIAQSKFADQDVITEVFKGRWKPLPWWCNALKTQRAVHGSMWRDEEVRLIHYILDKPWNHRPSDLPPHPTLPPTPITPSNFTQQRTQNTEKRRPLPPGLLDAVRNTSPQESLTNYDAVHAWWWIVYEDLLEEWKAENKAGWREVDQYVTR</sequence>
<dbReference type="EMBL" id="KI669466">
    <property type="protein sequence ID" value="OCF55656.1"/>
    <property type="molecule type" value="Genomic_DNA"/>
</dbReference>
<organism evidence="2 3">
    <name type="scientific">Kwoniella mangroviensis CBS 10435</name>
    <dbReference type="NCBI Taxonomy" id="1331196"/>
    <lineage>
        <taxon>Eukaryota</taxon>
        <taxon>Fungi</taxon>
        <taxon>Dikarya</taxon>
        <taxon>Basidiomycota</taxon>
        <taxon>Agaricomycotina</taxon>
        <taxon>Tremellomycetes</taxon>
        <taxon>Tremellales</taxon>
        <taxon>Cryptococcaceae</taxon>
        <taxon>Kwoniella</taxon>
    </lineage>
</organism>
<evidence type="ECO:0000313" key="3">
    <source>
        <dbReference type="Proteomes" id="UP000092583"/>
    </source>
</evidence>
<dbReference type="InterPro" id="IPR029044">
    <property type="entry name" value="Nucleotide-diphossugar_trans"/>
</dbReference>
<dbReference type="Pfam" id="PF01501">
    <property type="entry name" value="Glyco_transf_8"/>
    <property type="match status" value="1"/>
</dbReference>
<name>A0A1B9IJ39_9TREE</name>
<accession>A0A1B9IJ39</accession>
<dbReference type="PANTHER" id="PTHR11183">
    <property type="entry name" value="GLYCOGENIN SUBFAMILY MEMBER"/>
    <property type="match status" value="1"/>
</dbReference>
<dbReference type="AlphaFoldDB" id="A0A1B9IJ39"/>
<feature type="region of interest" description="Disordered" evidence="1">
    <location>
        <begin position="280"/>
        <end position="316"/>
    </location>
</feature>
<dbReference type="GO" id="GO:0016757">
    <property type="term" value="F:glycosyltransferase activity"/>
    <property type="evidence" value="ECO:0007669"/>
    <property type="project" value="InterPro"/>
</dbReference>
<feature type="compositionally biased region" description="Pro residues" evidence="1">
    <location>
        <begin position="280"/>
        <end position="292"/>
    </location>
</feature>
<evidence type="ECO:0000313" key="2">
    <source>
        <dbReference type="EMBL" id="OCF55656.1"/>
    </source>
</evidence>
<dbReference type="OrthoDB" id="2014201at2759"/>
<dbReference type="InterPro" id="IPR050587">
    <property type="entry name" value="GNT1/Glycosyltrans_8"/>
</dbReference>
<dbReference type="CDD" id="cd02537">
    <property type="entry name" value="GT8_Glycogenin"/>
    <property type="match status" value="1"/>
</dbReference>